<dbReference type="STRING" id="568069.A0A1J1I9I2"/>
<keyword evidence="7 9" id="KW-1133">Transmembrane helix</keyword>
<evidence type="ECO:0000313" key="12">
    <source>
        <dbReference type="Proteomes" id="UP000183832"/>
    </source>
</evidence>
<dbReference type="InterPro" id="IPR043926">
    <property type="entry name" value="ABCG_dom"/>
</dbReference>
<dbReference type="EMBL" id="CVRI01000044">
    <property type="protein sequence ID" value="CRK96867.1"/>
    <property type="molecule type" value="Genomic_DNA"/>
</dbReference>
<feature type="transmembrane region" description="Helical" evidence="9">
    <location>
        <begin position="474"/>
        <end position="493"/>
    </location>
</feature>
<dbReference type="AlphaFoldDB" id="A0A1J1I9I2"/>
<evidence type="ECO:0000256" key="6">
    <source>
        <dbReference type="ARBA" id="ARBA00022840"/>
    </source>
</evidence>
<dbReference type="PANTHER" id="PTHR48041">
    <property type="entry name" value="ABC TRANSPORTER G FAMILY MEMBER 28"/>
    <property type="match status" value="1"/>
</dbReference>
<keyword evidence="6" id="KW-0067">ATP-binding</keyword>
<dbReference type="InterPro" id="IPR050352">
    <property type="entry name" value="ABCG_transporters"/>
</dbReference>
<protein>
    <submittedName>
        <fullName evidence="11">CLUMA_CG009892, isoform A</fullName>
    </submittedName>
</protein>
<sequence>MVNVDDSVSLTMSVNDESSRSDESLKHISRSISLRSYNKWSPTEHGVTLAWRDVSIYASKNTQTIKRIINNATGAITSGSLVAMLGGSGSGKTTLMSALAYQSSPGIIINGDILVNGCEIGPFMRRLSGFVHQDDLFYGSLTVMEHLTVMAHTKLDRRIQKHEINFIIRDVLERTGLMKCANTRIGEDGEGKVLSGGEKKRLAFATELLTQPAILFCDEPTTGLDSYNAQILVETLRELALKRNTAILCTIHQPSSELFAMFDQVLFLAEGRIAFFGDPDDAIEFFAEQGYKCPVNYNPAEYLISVLSTEIGTNERASQRISSRICDFFAVSEASQQRDLLVNLEMHMYESGTYRVQDEMKGFKQPNWFTVFYWLTWRSLLTVVRDPTTFPIFLREIKSGIYTTDQFYLANIVAMLPGLILEPLLFVIIAYWIVQLRPTLFAFIITAISSILVMNVSTACGCFFSAAFNSVPLAMAYLVPFDYILMITSGVFIKISTLPDYLSWIPYFSWIMYGNEAMNIAQWDGVTNINCTSLAATELPCYQSGDEVLQRYSFSSDHLYLNLIAMFLLYILFHLFGYIFLCRRTKNL</sequence>
<organism evidence="11 12">
    <name type="scientific">Clunio marinus</name>
    <dbReference type="NCBI Taxonomy" id="568069"/>
    <lineage>
        <taxon>Eukaryota</taxon>
        <taxon>Metazoa</taxon>
        <taxon>Ecdysozoa</taxon>
        <taxon>Arthropoda</taxon>
        <taxon>Hexapoda</taxon>
        <taxon>Insecta</taxon>
        <taxon>Pterygota</taxon>
        <taxon>Neoptera</taxon>
        <taxon>Endopterygota</taxon>
        <taxon>Diptera</taxon>
        <taxon>Nematocera</taxon>
        <taxon>Chironomoidea</taxon>
        <taxon>Chironomidae</taxon>
        <taxon>Clunio</taxon>
    </lineage>
</organism>
<dbReference type="SMART" id="SM00382">
    <property type="entry name" value="AAA"/>
    <property type="match status" value="1"/>
</dbReference>
<feature type="transmembrane region" description="Helical" evidence="9">
    <location>
        <begin position="559"/>
        <end position="581"/>
    </location>
</feature>
<dbReference type="GO" id="GO:0030659">
    <property type="term" value="C:cytoplasmic vesicle membrane"/>
    <property type="evidence" value="ECO:0007669"/>
    <property type="project" value="TreeGrafter"/>
</dbReference>
<evidence type="ECO:0000256" key="5">
    <source>
        <dbReference type="ARBA" id="ARBA00022741"/>
    </source>
</evidence>
<dbReference type="Pfam" id="PF19055">
    <property type="entry name" value="ABC2_membrane_7"/>
    <property type="match status" value="1"/>
</dbReference>
<gene>
    <name evidence="11" type="primary">putative Protein scarlet</name>
    <name evidence="11" type="ORF">CLUMA_CG009892</name>
</gene>
<evidence type="ECO:0000256" key="4">
    <source>
        <dbReference type="ARBA" id="ARBA00022692"/>
    </source>
</evidence>
<evidence type="ECO:0000313" key="11">
    <source>
        <dbReference type="EMBL" id="CRK96867.1"/>
    </source>
</evidence>
<dbReference type="PROSITE" id="PS50893">
    <property type="entry name" value="ABC_TRANSPORTER_2"/>
    <property type="match status" value="1"/>
</dbReference>
<dbReference type="SUPFAM" id="SSF52540">
    <property type="entry name" value="P-loop containing nucleoside triphosphate hydrolases"/>
    <property type="match status" value="1"/>
</dbReference>
<dbReference type="Proteomes" id="UP000183832">
    <property type="component" value="Unassembled WGS sequence"/>
</dbReference>
<dbReference type="InterPro" id="IPR027417">
    <property type="entry name" value="P-loop_NTPase"/>
</dbReference>
<dbReference type="PANTHER" id="PTHR48041:SF139">
    <property type="entry name" value="PROTEIN SCARLET"/>
    <property type="match status" value="1"/>
</dbReference>
<feature type="transmembrane region" description="Helical" evidence="9">
    <location>
        <begin position="440"/>
        <end position="468"/>
    </location>
</feature>
<reference evidence="11 12" key="1">
    <citation type="submission" date="2015-04" db="EMBL/GenBank/DDBJ databases">
        <authorList>
            <person name="Syromyatnikov M.Y."/>
            <person name="Popov V.N."/>
        </authorList>
    </citation>
    <scope>NUCLEOTIDE SEQUENCE [LARGE SCALE GENOMIC DNA]</scope>
</reference>
<dbReference type="GO" id="GO:0140359">
    <property type="term" value="F:ABC-type transporter activity"/>
    <property type="evidence" value="ECO:0007669"/>
    <property type="project" value="InterPro"/>
</dbReference>
<comment type="subcellular location">
    <subcellularLocation>
        <location evidence="1">Membrane</location>
        <topology evidence="1">Multi-pass membrane protein</topology>
    </subcellularLocation>
</comment>
<dbReference type="GO" id="GO:0005886">
    <property type="term" value="C:plasma membrane"/>
    <property type="evidence" value="ECO:0007669"/>
    <property type="project" value="TreeGrafter"/>
</dbReference>
<evidence type="ECO:0000256" key="1">
    <source>
        <dbReference type="ARBA" id="ARBA00004141"/>
    </source>
</evidence>
<dbReference type="InterPro" id="IPR013525">
    <property type="entry name" value="ABC2_TM"/>
</dbReference>
<keyword evidence="5" id="KW-0547">Nucleotide-binding</keyword>
<evidence type="ECO:0000256" key="2">
    <source>
        <dbReference type="ARBA" id="ARBA00005814"/>
    </source>
</evidence>
<evidence type="ECO:0000256" key="8">
    <source>
        <dbReference type="ARBA" id="ARBA00023136"/>
    </source>
</evidence>
<keyword evidence="3" id="KW-0813">Transport</keyword>
<name>A0A1J1I9I2_9DIPT</name>
<accession>A0A1J1I9I2</accession>
<dbReference type="InterPro" id="IPR003439">
    <property type="entry name" value="ABC_transporter-like_ATP-bd"/>
</dbReference>
<dbReference type="GO" id="GO:0016887">
    <property type="term" value="F:ATP hydrolysis activity"/>
    <property type="evidence" value="ECO:0007669"/>
    <property type="project" value="InterPro"/>
</dbReference>
<proteinExistence type="inferred from homology"/>
<dbReference type="Gene3D" id="3.40.50.300">
    <property type="entry name" value="P-loop containing nucleotide triphosphate hydrolases"/>
    <property type="match status" value="1"/>
</dbReference>
<keyword evidence="4 9" id="KW-0812">Transmembrane</keyword>
<evidence type="ECO:0000256" key="9">
    <source>
        <dbReference type="SAM" id="Phobius"/>
    </source>
</evidence>
<evidence type="ECO:0000256" key="3">
    <source>
        <dbReference type="ARBA" id="ARBA00022448"/>
    </source>
</evidence>
<keyword evidence="12" id="KW-1185">Reference proteome</keyword>
<keyword evidence="8 9" id="KW-0472">Membrane</keyword>
<feature type="domain" description="ABC transporter" evidence="10">
    <location>
        <begin position="49"/>
        <end position="295"/>
    </location>
</feature>
<dbReference type="OrthoDB" id="66620at2759"/>
<dbReference type="Pfam" id="PF00005">
    <property type="entry name" value="ABC_tran"/>
    <property type="match status" value="1"/>
</dbReference>
<dbReference type="InterPro" id="IPR017871">
    <property type="entry name" value="ABC_transporter-like_CS"/>
</dbReference>
<evidence type="ECO:0000259" key="10">
    <source>
        <dbReference type="PROSITE" id="PS50893"/>
    </source>
</evidence>
<dbReference type="GO" id="GO:0005524">
    <property type="term" value="F:ATP binding"/>
    <property type="evidence" value="ECO:0007669"/>
    <property type="project" value="UniProtKB-KW"/>
</dbReference>
<dbReference type="Pfam" id="PF01061">
    <property type="entry name" value="ABC2_membrane"/>
    <property type="match status" value="1"/>
</dbReference>
<comment type="similarity">
    <text evidence="2">Belongs to the ABC transporter superfamily. ABCG family. Eye pigment precursor importer (TC 3.A.1.204) subfamily.</text>
</comment>
<evidence type="ECO:0000256" key="7">
    <source>
        <dbReference type="ARBA" id="ARBA00022989"/>
    </source>
</evidence>
<dbReference type="InterPro" id="IPR003593">
    <property type="entry name" value="AAA+_ATPase"/>
</dbReference>
<dbReference type="PROSITE" id="PS00211">
    <property type="entry name" value="ABC_TRANSPORTER_1"/>
    <property type="match status" value="1"/>
</dbReference>
<feature type="transmembrane region" description="Helical" evidence="9">
    <location>
        <begin position="407"/>
        <end position="433"/>
    </location>
</feature>